<dbReference type="GO" id="GO:0033179">
    <property type="term" value="C:proton-transporting V-type ATPase, V0 domain"/>
    <property type="evidence" value="ECO:0007669"/>
    <property type="project" value="InterPro"/>
</dbReference>
<dbReference type="GO" id="GO:0016471">
    <property type="term" value="C:vacuolar proton-transporting V-type ATPase complex"/>
    <property type="evidence" value="ECO:0007669"/>
    <property type="project" value="TreeGrafter"/>
</dbReference>
<evidence type="ECO:0000256" key="4">
    <source>
        <dbReference type="ARBA" id="ARBA00022692"/>
    </source>
</evidence>
<gene>
    <name evidence="9" type="ORF">SDC9_100760</name>
</gene>
<evidence type="ECO:0000256" key="3">
    <source>
        <dbReference type="ARBA" id="ARBA00022448"/>
    </source>
</evidence>
<keyword evidence="3" id="KW-0813">Transport</keyword>
<evidence type="ECO:0000256" key="2">
    <source>
        <dbReference type="ARBA" id="ARBA00009904"/>
    </source>
</evidence>
<accession>A0A645AML5</accession>
<keyword evidence="4 8" id="KW-0812">Transmembrane</keyword>
<comment type="caution">
    <text evidence="9">The sequence shown here is derived from an EMBL/GenBank/DDBJ whole genome shotgun (WGS) entry which is preliminary data.</text>
</comment>
<dbReference type="InterPro" id="IPR002490">
    <property type="entry name" value="V-ATPase_116kDa_su"/>
</dbReference>
<comment type="similarity">
    <text evidence="2">Belongs to the V-ATPase 116 kDa subunit family.</text>
</comment>
<feature type="transmembrane region" description="Helical" evidence="8">
    <location>
        <begin position="364"/>
        <end position="382"/>
    </location>
</feature>
<evidence type="ECO:0000256" key="6">
    <source>
        <dbReference type="ARBA" id="ARBA00023065"/>
    </source>
</evidence>
<keyword evidence="6" id="KW-0406">Ion transport</keyword>
<keyword evidence="7 8" id="KW-0472">Membrane</keyword>
<dbReference type="GO" id="GO:0007035">
    <property type="term" value="P:vacuolar acidification"/>
    <property type="evidence" value="ECO:0007669"/>
    <property type="project" value="TreeGrafter"/>
</dbReference>
<reference evidence="9" key="1">
    <citation type="submission" date="2019-08" db="EMBL/GenBank/DDBJ databases">
        <authorList>
            <person name="Kucharzyk K."/>
            <person name="Murdoch R.W."/>
            <person name="Higgins S."/>
            <person name="Loffler F."/>
        </authorList>
    </citation>
    <scope>NUCLEOTIDE SEQUENCE</scope>
</reference>
<proteinExistence type="inferred from homology"/>
<sequence length="453" mass="49631">MIRSFNAVLEVLKKYGFTRANLRGWTGTAYDNAAKLDVELKALDNELAQTIADIAAQAPARETLKLCLDRLEQEISREDVKTRLLSTQAAFFLDGWVPAPDLNQLEALLANFVCAWETEDPKTEEYPTVPIKLKSNALTRPMNMVTEMYSLPAYDGVDPNPLILPFFVFFFGFMFADLGYGIILTVFSIIVRRRAKPKGTMGYLFGLMTLVGISAAVIGFFTGGFFGDAIATVAGILGKPTPNVSFLTNPVFSVVDDPLTVLILCMGIGVVQIITGMAIKAYMLIRDGQALDALFDVGSWWVLFAGVPVGVLTGNWTVVWVGVAMLVLTQGRSSPSIVGKLVGGVASLYNITAYFGDVLSYSRLMVMMLAGSVIGSIFNLLGAMPGNLVVFAVIFVIGHVFNMGLNIIGTYVHTSRLQYLEYFSKFYKEGGRPFRPLELNTKYVDIVKEEVKS</sequence>
<evidence type="ECO:0000256" key="8">
    <source>
        <dbReference type="SAM" id="Phobius"/>
    </source>
</evidence>
<feature type="transmembrane region" description="Helical" evidence="8">
    <location>
        <begin position="388"/>
        <end position="412"/>
    </location>
</feature>
<feature type="transmembrane region" description="Helical" evidence="8">
    <location>
        <begin position="300"/>
        <end position="328"/>
    </location>
</feature>
<organism evidence="9">
    <name type="scientific">bioreactor metagenome</name>
    <dbReference type="NCBI Taxonomy" id="1076179"/>
    <lineage>
        <taxon>unclassified sequences</taxon>
        <taxon>metagenomes</taxon>
        <taxon>ecological metagenomes</taxon>
    </lineage>
</organism>
<dbReference type="GO" id="GO:0051117">
    <property type="term" value="F:ATPase binding"/>
    <property type="evidence" value="ECO:0007669"/>
    <property type="project" value="TreeGrafter"/>
</dbReference>
<dbReference type="EMBL" id="VSSQ01014597">
    <property type="protein sequence ID" value="MPM53988.1"/>
    <property type="molecule type" value="Genomic_DNA"/>
</dbReference>
<dbReference type="Pfam" id="PF01496">
    <property type="entry name" value="V_ATPase_I"/>
    <property type="match status" value="1"/>
</dbReference>
<evidence type="ECO:0008006" key="10">
    <source>
        <dbReference type="Google" id="ProtNLM"/>
    </source>
</evidence>
<evidence type="ECO:0000256" key="5">
    <source>
        <dbReference type="ARBA" id="ARBA00022989"/>
    </source>
</evidence>
<dbReference type="PANTHER" id="PTHR11629">
    <property type="entry name" value="VACUOLAR PROTON ATPASES"/>
    <property type="match status" value="1"/>
</dbReference>
<name>A0A645AML5_9ZZZZ</name>
<feature type="transmembrane region" description="Helical" evidence="8">
    <location>
        <begin position="259"/>
        <end position="279"/>
    </location>
</feature>
<keyword evidence="5 8" id="KW-1133">Transmembrane helix</keyword>
<protein>
    <recommendedName>
        <fullName evidence="10">V-type ATP synthase subunit I</fullName>
    </recommendedName>
</protein>
<comment type="subcellular location">
    <subcellularLocation>
        <location evidence="1">Membrane</location>
        <topology evidence="1">Multi-pass membrane protein</topology>
    </subcellularLocation>
</comment>
<feature type="transmembrane region" description="Helical" evidence="8">
    <location>
        <begin position="203"/>
        <end position="226"/>
    </location>
</feature>
<feature type="transmembrane region" description="Helical" evidence="8">
    <location>
        <begin position="162"/>
        <end position="191"/>
    </location>
</feature>
<dbReference type="AlphaFoldDB" id="A0A645AML5"/>
<dbReference type="GO" id="GO:0046961">
    <property type="term" value="F:proton-transporting ATPase activity, rotational mechanism"/>
    <property type="evidence" value="ECO:0007669"/>
    <property type="project" value="InterPro"/>
</dbReference>
<evidence type="ECO:0000256" key="7">
    <source>
        <dbReference type="ARBA" id="ARBA00023136"/>
    </source>
</evidence>
<evidence type="ECO:0000256" key="1">
    <source>
        <dbReference type="ARBA" id="ARBA00004141"/>
    </source>
</evidence>
<dbReference type="PANTHER" id="PTHR11629:SF63">
    <property type="entry name" value="V-TYPE PROTON ATPASE SUBUNIT A"/>
    <property type="match status" value="1"/>
</dbReference>
<evidence type="ECO:0000313" key="9">
    <source>
        <dbReference type="EMBL" id="MPM53988.1"/>
    </source>
</evidence>